<protein>
    <submittedName>
        <fullName evidence="9">Major facilitator superfamily domain-containing protein 6-A-like</fullName>
    </submittedName>
</protein>
<dbReference type="InterPro" id="IPR024989">
    <property type="entry name" value="MFS_assoc_dom"/>
</dbReference>
<feature type="domain" description="Major facilitator superfamily associated" evidence="8">
    <location>
        <begin position="133"/>
        <end position="670"/>
    </location>
</feature>
<evidence type="ECO:0000313" key="9">
    <source>
        <dbReference type="EMBL" id="LAC23483.1"/>
    </source>
</evidence>
<dbReference type="InterPro" id="IPR051717">
    <property type="entry name" value="MFS_MFSD6"/>
</dbReference>
<dbReference type="Gene3D" id="1.20.1250.20">
    <property type="entry name" value="MFS general substrate transporter like domains"/>
    <property type="match status" value="2"/>
</dbReference>
<dbReference type="GO" id="GO:0016020">
    <property type="term" value="C:membrane"/>
    <property type="evidence" value="ECO:0007669"/>
    <property type="project" value="UniProtKB-SubCell"/>
</dbReference>
<dbReference type="InterPro" id="IPR036259">
    <property type="entry name" value="MFS_trans_sf"/>
</dbReference>
<name>A0A6A7FZK2_9CRUS</name>
<feature type="transmembrane region" description="Helical" evidence="7">
    <location>
        <begin position="615"/>
        <end position="635"/>
    </location>
</feature>
<feature type="compositionally biased region" description="Basic and acidic residues" evidence="6">
    <location>
        <begin position="70"/>
        <end position="105"/>
    </location>
</feature>
<feature type="transmembrane region" description="Helical" evidence="7">
    <location>
        <begin position="671"/>
        <end position="690"/>
    </location>
</feature>
<dbReference type="EMBL" id="IACT01004285">
    <property type="protein sequence ID" value="LAC23483.1"/>
    <property type="molecule type" value="mRNA"/>
</dbReference>
<evidence type="ECO:0000256" key="7">
    <source>
        <dbReference type="SAM" id="Phobius"/>
    </source>
</evidence>
<feature type="transmembrane region" description="Helical" evidence="7">
    <location>
        <begin position="165"/>
        <end position="186"/>
    </location>
</feature>
<feature type="transmembrane region" description="Helical" evidence="7">
    <location>
        <begin position="577"/>
        <end position="595"/>
    </location>
</feature>
<reference evidence="9" key="1">
    <citation type="submission" date="2017-11" db="EMBL/GenBank/DDBJ databases">
        <title>The sensing device of the deep-sea amphipod.</title>
        <authorList>
            <person name="Kobayashi H."/>
            <person name="Nagahama T."/>
            <person name="Arai W."/>
            <person name="Sasagawa Y."/>
            <person name="Umeda M."/>
            <person name="Hayashi T."/>
            <person name="Nikaido I."/>
            <person name="Watanabe H."/>
            <person name="Oguri K."/>
            <person name="Kitazato H."/>
            <person name="Fujioka K."/>
            <person name="Kido Y."/>
            <person name="Takami H."/>
        </authorList>
    </citation>
    <scope>NUCLEOTIDE SEQUENCE</scope>
    <source>
        <tissue evidence="9">Whole body</tissue>
    </source>
</reference>
<keyword evidence="3 7" id="KW-0812">Transmembrane</keyword>
<keyword evidence="4 7" id="KW-1133">Transmembrane helix</keyword>
<dbReference type="SUPFAM" id="SSF103473">
    <property type="entry name" value="MFS general substrate transporter"/>
    <property type="match status" value="2"/>
</dbReference>
<dbReference type="PANTHER" id="PTHR16172:SF41">
    <property type="entry name" value="MAJOR FACILITATOR SUPERFAMILY DOMAIN-CONTAINING PROTEIN 6-LIKE"/>
    <property type="match status" value="1"/>
</dbReference>
<sequence>MTEAECIDDDDSRKNIHNNSKLNGGVKTVEPHDNNENTAAENKHGSVNRRNGSQKNRNGSFPDKNGSIDNKMDMSNDKTVEKLNSDSGKSGEKPNGDDASKKESDESSVSGEKKVKGKSLFDEFSINKKLLPIKLATFCFHGGAFAFLPYITLHMKQVGLTNEEIALTYAILPVSSILGPLIGGVIADRLGAFNAVFIGNVIFTGLLHTLLLLVPQAPRQMGVEMRCDGSGGLMEWRPPITCLEGGPGSLELLDEARNLSFLENPNPKFDYSWSDLNVTLKNCRYQCNSPPSVTNLCFRRHNVTTCTERNLDYKVDFVANMGMSKPLYATTPPSGTSGNLTTTCTRIGNPRMENFTIDGESYDSLSCPNACRLVCDVLGLPDNRKQQNYKYSTTFWVYLSLRVPAQFFTASAFCMMDAVTMAVLAKLGGDFGKQRIMTMLSLGIVPLLSSLMVHHGSRTEHGSPDYAIAFYFGDALLLVSVIVTACLELERPTEPSRHLLQEMKQLLSKLEINVFLLVILVLGSNWGFLESFFFVYLTQLDAPTYLLGLTLTFGCMIGIPVMLVADRIVKKVGRANVFILSFLAYSVRMTGYSLITNPWMSFPFEALEIVTYQLMWVAAVTYWPLLAPATLLATMSGLAGTVHYNCGRGIGALLGGYLMDGVGSVTTFRVFGALSFISGIIYCSLHYGYLRRRIKESDSAENESVELQQSDTGTDRKSRY</sequence>
<feature type="transmembrane region" description="Helical" evidence="7">
    <location>
        <begin position="466"/>
        <end position="489"/>
    </location>
</feature>
<feature type="region of interest" description="Disordered" evidence="6">
    <location>
        <begin position="701"/>
        <end position="720"/>
    </location>
</feature>
<organism evidence="9">
    <name type="scientific">Hirondellea gigas</name>
    <dbReference type="NCBI Taxonomy" id="1518452"/>
    <lineage>
        <taxon>Eukaryota</taxon>
        <taxon>Metazoa</taxon>
        <taxon>Ecdysozoa</taxon>
        <taxon>Arthropoda</taxon>
        <taxon>Crustacea</taxon>
        <taxon>Multicrustacea</taxon>
        <taxon>Malacostraca</taxon>
        <taxon>Eumalacostraca</taxon>
        <taxon>Peracarida</taxon>
        <taxon>Amphipoda</taxon>
        <taxon>Amphilochidea</taxon>
        <taxon>Lysianassida</taxon>
        <taxon>Lysianassidira</taxon>
        <taxon>Lysianassoidea</taxon>
        <taxon>Lysianassidae</taxon>
        <taxon>Hirondellea</taxon>
    </lineage>
</organism>
<evidence type="ECO:0000256" key="3">
    <source>
        <dbReference type="ARBA" id="ARBA00022692"/>
    </source>
</evidence>
<accession>A0A6A7FZK2</accession>
<dbReference type="Pfam" id="PF12832">
    <property type="entry name" value="MFS_1_like"/>
    <property type="match status" value="1"/>
</dbReference>
<feature type="transmembrane region" description="Helical" evidence="7">
    <location>
        <begin position="510"/>
        <end position="536"/>
    </location>
</feature>
<evidence type="ECO:0000259" key="8">
    <source>
        <dbReference type="Pfam" id="PF12832"/>
    </source>
</evidence>
<feature type="region of interest" description="Disordered" evidence="6">
    <location>
        <begin position="1"/>
        <end position="112"/>
    </location>
</feature>
<feature type="transmembrane region" description="Helical" evidence="7">
    <location>
        <begin position="542"/>
        <end position="565"/>
    </location>
</feature>
<evidence type="ECO:0000256" key="2">
    <source>
        <dbReference type="ARBA" id="ARBA00005241"/>
    </source>
</evidence>
<feature type="transmembrane region" description="Helical" evidence="7">
    <location>
        <begin position="135"/>
        <end position="153"/>
    </location>
</feature>
<feature type="transmembrane region" description="Helical" evidence="7">
    <location>
        <begin position="436"/>
        <end position="454"/>
    </location>
</feature>
<dbReference type="PANTHER" id="PTHR16172">
    <property type="entry name" value="MAJOR FACILITATOR SUPERFAMILY DOMAIN-CONTAINING PROTEIN 6-LIKE"/>
    <property type="match status" value="1"/>
</dbReference>
<evidence type="ECO:0000256" key="4">
    <source>
        <dbReference type="ARBA" id="ARBA00022989"/>
    </source>
</evidence>
<keyword evidence="5 7" id="KW-0472">Membrane</keyword>
<feature type="compositionally biased region" description="Polar residues" evidence="6">
    <location>
        <begin position="48"/>
        <end position="59"/>
    </location>
</feature>
<evidence type="ECO:0000256" key="6">
    <source>
        <dbReference type="SAM" id="MobiDB-lite"/>
    </source>
</evidence>
<feature type="compositionally biased region" description="Acidic residues" evidence="6">
    <location>
        <begin position="1"/>
        <end position="10"/>
    </location>
</feature>
<proteinExistence type="evidence at transcript level"/>
<evidence type="ECO:0000256" key="5">
    <source>
        <dbReference type="ARBA" id="ARBA00023136"/>
    </source>
</evidence>
<feature type="transmembrane region" description="Helical" evidence="7">
    <location>
        <begin position="192"/>
        <end position="214"/>
    </location>
</feature>
<comment type="similarity">
    <text evidence="2">Belongs to the major facilitator superfamily. MFSD6 family.</text>
</comment>
<dbReference type="AlphaFoldDB" id="A0A6A7FZK2"/>
<feature type="transmembrane region" description="Helical" evidence="7">
    <location>
        <begin position="642"/>
        <end position="659"/>
    </location>
</feature>
<comment type="subcellular location">
    <subcellularLocation>
        <location evidence="1">Membrane</location>
        <topology evidence="1">Multi-pass membrane protein</topology>
    </subcellularLocation>
</comment>
<evidence type="ECO:0000256" key="1">
    <source>
        <dbReference type="ARBA" id="ARBA00004141"/>
    </source>
</evidence>